<comment type="caution">
    <text evidence="1">The sequence shown here is derived from an EMBL/GenBank/DDBJ whole genome shotgun (WGS) entry which is preliminary data.</text>
</comment>
<evidence type="ECO:0000313" key="2">
    <source>
        <dbReference type="Proteomes" id="UP001345963"/>
    </source>
</evidence>
<gene>
    <name evidence="1" type="ORF">ATANTOWER_016483</name>
</gene>
<protein>
    <submittedName>
        <fullName evidence="1">Uncharacterized protein</fullName>
    </submittedName>
</protein>
<sequence>MCDLSPFYDVLIIAQDSTCITHTHTHTHSHTLCTRLHPSVARGGERHVPACSCRRSSLIEPEQRERPGLYVDLDAAAAAELCVDSHRPTDNSDGSLTCLTVDLRVSTWGLVVGVFLRVSRCIGAALRSWVSTAP</sequence>
<dbReference type="EMBL" id="JAHUTI010032913">
    <property type="protein sequence ID" value="MED6243201.1"/>
    <property type="molecule type" value="Genomic_DNA"/>
</dbReference>
<accession>A0ABU7AY71</accession>
<evidence type="ECO:0000313" key="1">
    <source>
        <dbReference type="EMBL" id="MED6243201.1"/>
    </source>
</evidence>
<proteinExistence type="predicted"/>
<reference evidence="1 2" key="1">
    <citation type="submission" date="2021-07" db="EMBL/GenBank/DDBJ databases">
        <authorList>
            <person name="Palmer J.M."/>
        </authorList>
    </citation>
    <scope>NUCLEOTIDE SEQUENCE [LARGE SCALE GENOMIC DNA]</scope>
    <source>
        <strain evidence="1 2">AT_MEX2019</strain>
        <tissue evidence="1">Muscle</tissue>
    </source>
</reference>
<keyword evidence="2" id="KW-1185">Reference proteome</keyword>
<name>A0ABU7AY71_9TELE</name>
<dbReference type="Proteomes" id="UP001345963">
    <property type="component" value="Unassembled WGS sequence"/>
</dbReference>
<organism evidence="1 2">
    <name type="scientific">Ataeniobius toweri</name>
    <dbReference type="NCBI Taxonomy" id="208326"/>
    <lineage>
        <taxon>Eukaryota</taxon>
        <taxon>Metazoa</taxon>
        <taxon>Chordata</taxon>
        <taxon>Craniata</taxon>
        <taxon>Vertebrata</taxon>
        <taxon>Euteleostomi</taxon>
        <taxon>Actinopterygii</taxon>
        <taxon>Neopterygii</taxon>
        <taxon>Teleostei</taxon>
        <taxon>Neoteleostei</taxon>
        <taxon>Acanthomorphata</taxon>
        <taxon>Ovalentaria</taxon>
        <taxon>Atherinomorphae</taxon>
        <taxon>Cyprinodontiformes</taxon>
        <taxon>Goodeidae</taxon>
        <taxon>Ataeniobius</taxon>
    </lineage>
</organism>